<comment type="caution">
    <text evidence="3">The sequence shown here is derived from an EMBL/GenBank/DDBJ whole genome shotgun (WGS) entry which is preliminary data.</text>
</comment>
<keyword evidence="1" id="KW-1133">Transmembrane helix</keyword>
<name>A0A511YL57_9FLAO</name>
<dbReference type="EMBL" id="BJYJ01000006">
    <property type="protein sequence ID" value="GEN75927.1"/>
    <property type="molecule type" value="Genomic_DNA"/>
</dbReference>
<dbReference type="NCBIfam" id="NF047510">
    <property type="entry name" value="LIC_10190_fam"/>
    <property type="match status" value="1"/>
</dbReference>
<dbReference type="Proteomes" id="UP000321863">
    <property type="component" value="Unassembled WGS sequence"/>
</dbReference>
<keyword evidence="4" id="KW-1185">Reference proteome</keyword>
<protein>
    <recommendedName>
        <fullName evidence="2">DUF8201 domain-containing protein</fullName>
    </recommendedName>
</protein>
<dbReference type="InterPro" id="IPR058514">
    <property type="entry name" value="DUF8201"/>
</dbReference>
<keyword evidence="1" id="KW-0472">Membrane</keyword>
<gene>
    <name evidence="3" type="ORF">CHA01nite_16670</name>
</gene>
<evidence type="ECO:0000259" key="2">
    <source>
        <dbReference type="Pfam" id="PF26626"/>
    </source>
</evidence>
<reference evidence="3 4" key="1">
    <citation type="submission" date="2019-07" db="EMBL/GenBank/DDBJ databases">
        <title>Whole genome shotgun sequence of Chryseobacterium hagamense NBRC 105253.</title>
        <authorList>
            <person name="Hosoyama A."/>
            <person name="Uohara A."/>
            <person name="Ohji S."/>
            <person name="Ichikawa N."/>
        </authorList>
    </citation>
    <scope>NUCLEOTIDE SEQUENCE [LARGE SCALE GENOMIC DNA]</scope>
    <source>
        <strain evidence="3 4">NBRC 105253</strain>
    </source>
</reference>
<accession>A0A511YL57</accession>
<feature type="transmembrane region" description="Helical" evidence="1">
    <location>
        <begin position="79"/>
        <end position="96"/>
    </location>
</feature>
<feature type="transmembrane region" description="Helical" evidence="1">
    <location>
        <begin position="101"/>
        <end position="119"/>
    </location>
</feature>
<dbReference type="InterPro" id="IPR058065">
    <property type="entry name" value="LIC_10190-like"/>
</dbReference>
<proteinExistence type="predicted"/>
<feature type="transmembrane region" description="Helical" evidence="1">
    <location>
        <begin position="149"/>
        <end position="168"/>
    </location>
</feature>
<sequence>MALLFFAKNIWTFGYPVFPIAAGDLNILWKPNPEILRNSSKFALQKTYDMQYSYEEIRQFSPFDYIKNWLFLEGIKSKINILFIVSLLGFIIFSCIKKNRILHLICISILVKSILVLLFSAQYRFFTDVFFVIFFIIFRNHVSRQKAIAAFSVLSVIFIGAMALPHILRTWLPSFRPGNFMGTFEAEQLYRPSAYKYHEYTPYQIGNLRFNVSKKYPYNFDTELPAISEGYIFDDVKAGIFPQLKDPKKIKNGFIWKKLDAEEKRAADQIIHSINRSYKQN</sequence>
<feature type="transmembrane region" description="Helical" evidence="1">
    <location>
        <begin position="125"/>
        <end position="142"/>
    </location>
</feature>
<organism evidence="3 4">
    <name type="scientific">Chryseobacterium hagamense</name>
    <dbReference type="NCBI Taxonomy" id="395935"/>
    <lineage>
        <taxon>Bacteria</taxon>
        <taxon>Pseudomonadati</taxon>
        <taxon>Bacteroidota</taxon>
        <taxon>Flavobacteriia</taxon>
        <taxon>Flavobacteriales</taxon>
        <taxon>Weeksellaceae</taxon>
        <taxon>Chryseobacterium group</taxon>
        <taxon>Chryseobacterium</taxon>
    </lineage>
</organism>
<keyword evidence="1" id="KW-0812">Transmembrane</keyword>
<evidence type="ECO:0000313" key="3">
    <source>
        <dbReference type="EMBL" id="GEN75927.1"/>
    </source>
</evidence>
<evidence type="ECO:0000256" key="1">
    <source>
        <dbReference type="SAM" id="Phobius"/>
    </source>
</evidence>
<dbReference type="Pfam" id="PF26626">
    <property type="entry name" value="DUF8201"/>
    <property type="match status" value="1"/>
</dbReference>
<feature type="domain" description="DUF8201" evidence="2">
    <location>
        <begin position="2"/>
        <end position="131"/>
    </location>
</feature>
<evidence type="ECO:0000313" key="4">
    <source>
        <dbReference type="Proteomes" id="UP000321863"/>
    </source>
</evidence>
<dbReference type="AlphaFoldDB" id="A0A511YL57"/>